<evidence type="ECO:0000256" key="7">
    <source>
        <dbReference type="ARBA" id="ARBA00023136"/>
    </source>
</evidence>
<evidence type="ECO:0000256" key="8">
    <source>
        <dbReference type="ARBA" id="ARBA00023170"/>
    </source>
</evidence>
<gene>
    <name evidence="12" type="ORF">LWI28_010077</name>
</gene>
<dbReference type="EMBL" id="JAJSOW010000108">
    <property type="protein sequence ID" value="KAI9153357.1"/>
    <property type="molecule type" value="Genomic_DNA"/>
</dbReference>
<dbReference type="PANTHER" id="PTHR48061:SF2">
    <property type="entry name" value="RECEPTOR LIKE PROTEIN 30-LIKE"/>
    <property type="match status" value="1"/>
</dbReference>
<dbReference type="GO" id="GO:0016020">
    <property type="term" value="C:membrane"/>
    <property type="evidence" value="ECO:0007669"/>
    <property type="project" value="UniProtKB-SubCell"/>
</dbReference>
<dbReference type="Pfam" id="PF00560">
    <property type="entry name" value="LRR_1"/>
    <property type="match status" value="1"/>
</dbReference>
<dbReference type="SUPFAM" id="SSF52058">
    <property type="entry name" value="L domain-like"/>
    <property type="match status" value="1"/>
</dbReference>
<dbReference type="Proteomes" id="UP001064489">
    <property type="component" value="Chromosome 11"/>
</dbReference>
<keyword evidence="13" id="KW-1185">Reference proteome</keyword>
<comment type="subcellular location">
    <subcellularLocation>
        <location evidence="1">Membrane</location>
        <topology evidence="1">Single-pass type I membrane protein</topology>
    </subcellularLocation>
</comment>
<feature type="signal peptide" evidence="10">
    <location>
        <begin position="1"/>
        <end position="26"/>
    </location>
</feature>
<keyword evidence="3" id="KW-0812">Transmembrane</keyword>
<keyword evidence="5" id="KW-0677">Repeat</keyword>
<evidence type="ECO:0000256" key="4">
    <source>
        <dbReference type="ARBA" id="ARBA00022729"/>
    </source>
</evidence>
<feature type="chain" id="PRO_5041997783" description="Leucine-rich repeat-containing N-terminal plant-type domain-containing protein" evidence="10">
    <location>
        <begin position="27"/>
        <end position="280"/>
    </location>
</feature>
<dbReference type="InterPro" id="IPR032675">
    <property type="entry name" value="LRR_dom_sf"/>
</dbReference>
<keyword evidence="9" id="KW-0325">Glycoprotein</keyword>
<keyword evidence="8" id="KW-0675">Receptor</keyword>
<evidence type="ECO:0000256" key="6">
    <source>
        <dbReference type="ARBA" id="ARBA00022989"/>
    </source>
</evidence>
<dbReference type="InterPro" id="IPR046956">
    <property type="entry name" value="RLP23-like"/>
</dbReference>
<evidence type="ECO:0000313" key="12">
    <source>
        <dbReference type="EMBL" id="KAI9153357.1"/>
    </source>
</evidence>
<keyword evidence="2" id="KW-0433">Leucine-rich repeat</keyword>
<evidence type="ECO:0000313" key="13">
    <source>
        <dbReference type="Proteomes" id="UP001064489"/>
    </source>
</evidence>
<dbReference type="InterPro" id="IPR001611">
    <property type="entry name" value="Leu-rich_rpt"/>
</dbReference>
<evidence type="ECO:0000256" key="2">
    <source>
        <dbReference type="ARBA" id="ARBA00022614"/>
    </source>
</evidence>
<dbReference type="Pfam" id="PF08263">
    <property type="entry name" value="LRRNT_2"/>
    <property type="match status" value="1"/>
</dbReference>
<dbReference type="PANTHER" id="PTHR48061">
    <property type="entry name" value="LEUCINE-RICH REPEAT RECEPTOR PROTEIN KINASE EMS1-LIKE-RELATED"/>
    <property type="match status" value="1"/>
</dbReference>
<name>A0AAD5I5Q4_ACENE</name>
<feature type="domain" description="Leucine-rich repeat-containing N-terminal plant-type" evidence="11">
    <location>
        <begin position="32"/>
        <end position="71"/>
    </location>
</feature>
<accession>A0AAD5I5Q4</accession>
<sequence>MRLQSWLFLIPLLANLLGINLVLVSGQCQRDQQSMLLQLKNSLIFDSTLSVSLVQWSQSTDCCTWSSVDCDVAGHVIGLNLSFESISGGIENSTRLFGLQYLQNLNLAFNSFNEAEIPPRLANLTNLAYLNLSEAGFTRQIPIAISGMTRLVTLDLSTQSFIGSHLLKLEKLNLSGLVKNLKQLRELYLDSVNITANGDEWCQVLSSSLPNLRVLSLSSCFLSGPIHSSLANLQSLSVIRLDQNNLSSPVSEFLADFPNLNSLRLSNCGLYRIIGLDVCV</sequence>
<organism evidence="12 13">
    <name type="scientific">Acer negundo</name>
    <name type="common">Box elder</name>
    <dbReference type="NCBI Taxonomy" id="4023"/>
    <lineage>
        <taxon>Eukaryota</taxon>
        <taxon>Viridiplantae</taxon>
        <taxon>Streptophyta</taxon>
        <taxon>Embryophyta</taxon>
        <taxon>Tracheophyta</taxon>
        <taxon>Spermatophyta</taxon>
        <taxon>Magnoliopsida</taxon>
        <taxon>eudicotyledons</taxon>
        <taxon>Gunneridae</taxon>
        <taxon>Pentapetalae</taxon>
        <taxon>rosids</taxon>
        <taxon>malvids</taxon>
        <taxon>Sapindales</taxon>
        <taxon>Sapindaceae</taxon>
        <taxon>Hippocastanoideae</taxon>
        <taxon>Acereae</taxon>
        <taxon>Acer</taxon>
    </lineage>
</organism>
<evidence type="ECO:0000256" key="1">
    <source>
        <dbReference type="ARBA" id="ARBA00004479"/>
    </source>
</evidence>
<comment type="caution">
    <text evidence="12">The sequence shown here is derived from an EMBL/GenBank/DDBJ whole genome shotgun (WGS) entry which is preliminary data.</text>
</comment>
<evidence type="ECO:0000259" key="11">
    <source>
        <dbReference type="Pfam" id="PF08263"/>
    </source>
</evidence>
<protein>
    <recommendedName>
        <fullName evidence="11">Leucine-rich repeat-containing N-terminal plant-type domain-containing protein</fullName>
    </recommendedName>
</protein>
<dbReference type="Gene3D" id="3.80.10.10">
    <property type="entry name" value="Ribonuclease Inhibitor"/>
    <property type="match status" value="3"/>
</dbReference>
<proteinExistence type="predicted"/>
<reference evidence="12" key="1">
    <citation type="journal article" date="2022" name="Plant J.">
        <title>Strategies of tolerance reflected in two North American maple genomes.</title>
        <authorList>
            <person name="McEvoy S.L."/>
            <person name="Sezen U.U."/>
            <person name="Trouern-Trend A."/>
            <person name="McMahon S.M."/>
            <person name="Schaberg P.G."/>
            <person name="Yang J."/>
            <person name="Wegrzyn J.L."/>
            <person name="Swenson N.G."/>
        </authorList>
    </citation>
    <scope>NUCLEOTIDE SEQUENCE</scope>
    <source>
        <strain evidence="12">91603</strain>
    </source>
</reference>
<dbReference type="InterPro" id="IPR013210">
    <property type="entry name" value="LRR_N_plant-typ"/>
</dbReference>
<evidence type="ECO:0000256" key="3">
    <source>
        <dbReference type="ARBA" id="ARBA00022692"/>
    </source>
</evidence>
<keyword evidence="6" id="KW-1133">Transmembrane helix</keyword>
<keyword evidence="4 10" id="KW-0732">Signal</keyword>
<evidence type="ECO:0000256" key="9">
    <source>
        <dbReference type="ARBA" id="ARBA00023180"/>
    </source>
</evidence>
<keyword evidence="7" id="KW-0472">Membrane</keyword>
<reference evidence="12" key="2">
    <citation type="submission" date="2023-02" db="EMBL/GenBank/DDBJ databases">
        <authorList>
            <person name="Swenson N.G."/>
            <person name="Wegrzyn J.L."/>
            <person name="Mcevoy S.L."/>
        </authorList>
    </citation>
    <scope>NUCLEOTIDE SEQUENCE</scope>
    <source>
        <strain evidence="12">91603</strain>
        <tissue evidence="12">Leaf</tissue>
    </source>
</reference>
<evidence type="ECO:0000256" key="5">
    <source>
        <dbReference type="ARBA" id="ARBA00022737"/>
    </source>
</evidence>
<dbReference type="AlphaFoldDB" id="A0AAD5I5Q4"/>
<evidence type="ECO:0000256" key="10">
    <source>
        <dbReference type="SAM" id="SignalP"/>
    </source>
</evidence>